<evidence type="ECO:0000313" key="2">
    <source>
        <dbReference type="Proteomes" id="UP000000692"/>
    </source>
</evidence>
<dbReference type="AlphaFoldDB" id="F9Y960"/>
<reference evidence="1 2" key="1">
    <citation type="journal article" date="2011" name="J. Bacteriol.">
        <title>Complete genome sequence of the industrial strain Ketogulonicigenium vulgare WSH-001.</title>
        <authorList>
            <person name="Liu L."/>
            <person name="Li Y."/>
            <person name="Zhang J."/>
            <person name="Zhou Z."/>
            <person name="Liu J."/>
            <person name="Li X."/>
            <person name="Zhou J."/>
            <person name="Du G."/>
            <person name="Wang L."/>
            <person name="Chen J."/>
        </authorList>
    </citation>
    <scope>NUCLEOTIDE SEQUENCE [LARGE SCALE GENOMIC DNA]</scope>
    <source>
        <strain evidence="1 2">WSH-001</strain>
    </source>
</reference>
<protein>
    <submittedName>
        <fullName evidence="1">Uncharacterized protein</fullName>
    </submittedName>
</protein>
<sequence>MADCISTTSFRFPKVAASFRATPMTVKFGAVMRNLASYIEAERDLEHCDSVDPSCDAWIRDAERARAHVLDAISALHAAPILRAEDMPLRRYAELTQMLIQSDSATQFCAIAALPARFYQLFHCSGPDLTAHRVNLLIAAFDQHLHALATLSDFTDFSATGEMVAPSVTADTMWATAA</sequence>
<gene>
    <name evidence="1" type="ordered locus">KVU_1438</name>
</gene>
<dbReference type="OrthoDB" id="7865488at2"/>
<evidence type="ECO:0000313" key="1">
    <source>
        <dbReference type="EMBL" id="AEM41277.1"/>
    </source>
</evidence>
<dbReference type="RefSeq" id="WP_013384748.1">
    <property type="nucleotide sequence ID" value="NC_017384.1"/>
</dbReference>
<keyword evidence="2" id="KW-1185">Reference proteome</keyword>
<dbReference type="HOGENOM" id="CLU_1508681_0_0_5"/>
<dbReference type="EMBL" id="CP002018">
    <property type="protein sequence ID" value="AEM41277.1"/>
    <property type="molecule type" value="Genomic_DNA"/>
</dbReference>
<accession>F9Y960</accession>
<name>F9Y960_KETVW</name>
<organism evidence="1 2">
    <name type="scientific">Ketogulonicigenium vulgare (strain WSH-001)</name>
    <dbReference type="NCBI Taxonomy" id="759362"/>
    <lineage>
        <taxon>Bacteria</taxon>
        <taxon>Pseudomonadati</taxon>
        <taxon>Pseudomonadota</taxon>
        <taxon>Alphaproteobacteria</taxon>
        <taxon>Rhodobacterales</taxon>
        <taxon>Roseobacteraceae</taxon>
        <taxon>Ketogulonicigenium</taxon>
    </lineage>
</organism>
<dbReference type="Proteomes" id="UP000000692">
    <property type="component" value="Chromosome"/>
</dbReference>
<proteinExistence type="predicted"/>
<dbReference type="eggNOG" id="ENOG5032XCR">
    <property type="taxonomic scope" value="Bacteria"/>
</dbReference>
<dbReference type="KEGG" id="kvl:KVU_1438"/>